<dbReference type="EMBL" id="NKYE01000010">
    <property type="protein sequence ID" value="OZM72000.1"/>
    <property type="molecule type" value="Genomic_DNA"/>
</dbReference>
<keyword evidence="3" id="KW-1185">Reference proteome</keyword>
<sequence>MNPAKPTAAGSVRVAGIVTEVLAPWVVIILLSTAMSAKATGFHAWHTPLWALVVAVFSAGVPMAFIARGARRGTYDTHHVNNREARTVVFLVCLGSTAVGMVILLLGSAPWTMVVTTVAMLTTLVVTATVTAVAKWKISMHTAVSGGGVAMLACVYGPSALALAGLVALVGWSRVVLRDHTTGQVCAGAVAGFAASAVVFLALG</sequence>
<evidence type="ECO:0000256" key="1">
    <source>
        <dbReference type="SAM" id="Phobius"/>
    </source>
</evidence>
<comment type="caution">
    <text evidence="2">The sequence shown here is derived from an EMBL/GenBank/DDBJ whole genome shotgun (WGS) entry which is preliminary data.</text>
</comment>
<gene>
    <name evidence="2" type="ORF">CFN78_17860</name>
</gene>
<feature type="transmembrane region" description="Helical" evidence="1">
    <location>
        <begin position="49"/>
        <end position="67"/>
    </location>
</feature>
<feature type="transmembrane region" description="Helical" evidence="1">
    <location>
        <begin position="113"/>
        <end position="134"/>
    </location>
</feature>
<dbReference type="OrthoDB" id="4935320at2"/>
<evidence type="ECO:0008006" key="4">
    <source>
        <dbReference type="Google" id="ProtNLM"/>
    </source>
</evidence>
<dbReference type="InParanoid" id="A0A263D0N9"/>
<keyword evidence="1" id="KW-1133">Transmembrane helix</keyword>
<protein>
    <recommendedName>
        <fullName evidence="4">Phosphoesterase PA-phosphatase</fullName>
    </recommendedName>
</protein>
<dbReference type="SUPFAM" id="SSF48317">
    <property type="entry name" value="Acid phosphatase/Vanadium-dependent haloperoxidase"/>
    <property type="match status" value="1"/>
</dbReference>
<dbReference type="Proteomes" id="UP000242444">
    <property type="component" value="Unassembled WGS sequence"/>
</dbReference>
<evidence type="ECO:0000313" key="3">
    <source>
        <dbReference type="Proteomes" id="UP000242444"/>
    </source>
</evidence>
<keyword evidence="1" id="KW-0812">Transmembrane</keyword>
<keyword evidence="1" id="KW-0472">Membrane</keyword>
<feature type="transmembrane region" description="Helical" evidence="1">
    <location>
        <begin position="12"/>
        <end position="37"/>
    </location>
</feature>
<evidence type="ECO:0000313" key="2">
    <source>
        <dbReference type="EMBL" id="OZM72000.1"/>
    </source>
</evidence>
<accession>A0A263D0N9</accession>
<feature type="transmembrane region" description="Helical" evidence="1">
    <location>
        <begin position="146"/>
        <end position="170"/>
    </location>
</feature>
<reference evidence="2 3" key="1">
    <citation type="submission" date="2017-07" db="EMBL/GenBank/DDBJ databases">
        <title>Amycolatopsis antarcticus sp. nov., isolated from the surface of an Antarcticus brown macroalga.</title>
        <authorList>
            <person name="Wang J."/>
            <person name="Leiva S."/>
            <person name="Huang J."/>
            <person name="Huang Y."/>
        </authorList>
    </citation>
    <scope>NUCLEOTIDE SEQUENCE [LARGE SCALE GENOMIC DNA]</scope>
    <source>
        <strain evidence="2 3">AU-G6</strain>
    </source>
</reference>
<feature type="transmembrane region" description="Helical" evidence="1">
    <location>
        <begin position="88"/>
        <end position="107"/>
    </location>
</feature>
<proteinExistence type="predicted"/>
<feature type="transmembrane region" description="Helical" evidence="1">
    <location>
        <begin position="182"/>
        <end position="203"/>
    </location>
</feature>
<organism evidence="2 3">
    <name type="scientific">Amycolatopsis antarctica</name>
    <dbReference type="NCBI Taxonomy" id="1854586"/>
    <lineage>
        <taxon>Bacteria</taxon>
        <taxon>Bacillati</taxon>
        <taxon>Actinomycetota</taxon>
        <taxon>Actinomycetes</taxon>
        <taxon>Pseudonocardiales</taxon>
        <taxon>Pseudonocardiaceae</taxon>
        <taxon>Amycolatopsis</taxon>
    </lineage>
</organism>
<name>A0A263D0N9_9PSEU</name>
<dbReference type="AlphaFoldDB" id="A0A263D0N9"/>
<dbReference type="InterPro" id="IPR036938">
    <property type="entry name" value="PAP2/HPO_sf"/>
</dbReference>